<sequence>MHPRIHLVSNLGRTDAACALCRAALCDALIATPSVDCVPSNCVFLSENANYLDYIVKFTKFTLYQQKLVTKVIFLYDLAAVIPQVGEHRMFETITVHSISFETYVTSATIREKNEVKALGEPYPFIRFIVL</sequence>
<accession>A0ABD2BUY4</accession>
<gene>
    <name evidence="1" type="ORF">V1477_013095</name>
</gene>
<evidence type="ECO:0000313" key="1">
    <source>
        <dbReference type="EMBL" id="KAL2736586.1"/>
    </source>
</evidence>
<keyword evidence="2" id="KW-1185">Reference proteome</keyword>
<feature type="non-terminal residue" evidence="1">
    <location>
        <position position="131"/>
    </location>
</feature>
<comment type="caution">
    <text evidence="1">The sequence shown here is derived from an EMBL/GenBank/DDBJ whole genome shotgun (WGS) entry which is preliminary data.</text>
</comment>
<reference evidence="1 2" key="1">
    <citation type="journal article" date="2024" name="Ann. Entomol. Soc. Am.">
        <title>Genomic analyses of the southern and eastern yellowjacket wasps (Hymenoptera: Vespidae) reveal evolutionary signatures of social life.</title>
        <authorList>
            <person name="Catto M.A."/>
            <person name="Caine P.B."/>
            <person name="Orr S.E."/>
            <person name="Hunt B.G."/>
            <person name="Goodisman M.A.D."/>
        </authorList>
    </citation>
    <scope>NUCLEOTIDE SEQUENCE [LARGE SCALE GENOMIC DNA]</scope>
    <source>
        <strain evidence="1">232</strain>
        <tissue evidence="1">Head and thorax</tissue>
    </source>
</reference>
<organism evidence="1 2">
    <name type="scientific">Vespula maculifrons</name>
    <name type="common">Eastern yellow jacket</name>
    <name type="synonym">Wasp</name>
    <dbReference type="NCBI Taxonomy" id="7453"/>
    <lineage>
        <taxon>Eukaryota</taxon>
        <taxon>Metazoa</taxon>
        <taxon>Ecdysozoa</taxon>
        <taxon>Arthropoda</taxon>
        <taxon>Hexapoda</taxon>
        <taxon>Insecta</taxon>
        <taxon>Pterygota</taxon>
        <taxon>Neoptera</taxon>
        <taxon>Endopterygota</taxon>
        <taxon>Hymenoptera</taxon>
        <taxon>Apocrita</taxon>
        <taxon>Aculeata</taxon>
        <taxon>Vespoidea</taxon>
        <taxon>Vespidae</taxon>
        <taxon>Vespinae</taxon>
        <taxon>Vespula</taxon>
    </lineage>
</organism>
<evidence type="ECO:0000313" key="2">
    <source>
        <dbReference type="Proteomes" id="UP001607303"/>
    </source>
</evidence>
<dbReference type="Proteomes" id="UP001607303">
    <property type="component" value="Unassembled WGS sequence"/>
</dbReference>
<dbReference type="EMBL" id="JAYRBN010000066">
    <property type="protein sequence ID" value="KAL2736586.1"/>
    <property type="molecule type" value="Genomic_DNA"/>
</dbReference>
<name>A0ABD2BUY4_VESMC</name>
<dbReference type="AlphaFoldDB" id="A0ABD2BUY4"/>
<proteinExistence type="predicted"/>
<protein>
    <submittedName>
        <fullName evidence="1">Uncharacterized protein</fullName>
    </submittedName>
</protein>